<keyword evidence="7" id="KW-1133">Transmembrane helix</keyword>
<evidence type="ECO:0000256" key="2">
    <source>
        <dbReference type="ARBA" id="ARBA00012420"/>
    </source>
</evidence>
<dbReference type="eggNOG" id="KOG1111">
    <property type="taxonomic scope" value="Eukaryota"/>
</dbReference>
<dbReference type="GO" id="GO:0017176">
    <property type="term" value="F:phosphatidylinositol N-acetylglucosaminyltransferase activity"/>
    <property type="evidence" value="ECO:0000318"/>
    <property type="project" value="GO_Central"/>
</dbReference>
<dbReference type="GO" id="GO:0000506">
    <property type="term" value="C:glycosylphosphatidylinositol-N-acetylglucosaminyltransferase (GPI-GnT) complex"/>
    <property type="evidence" value="ECO:0000318"/>
    <property type="project" value="GO_Central"/>
</dbReference>
<dbReference type="EnsemblPlants" id="KEH39373">
    <property type="protein sequence ID" value="KEH39373"/>
    <property type="gene ID" value="MTR_2g095220"/>
</dbReference>
<evidence type="ECO:0000259" key="8">
    <source>
        <dbReference type="Pfam" id="PF00534"/>
    </source>
</evidence>
<gene>
    <name evidence="10" type="ordered locus">MTR_2g095220</name>
</gene>
<dbReference type="GO" id="GO:0006506">
    <property type="term" value="P:GPI anchor biosynthetic process"/>
    <property type="evidence" value="ECO:0000318"/>
    <property type="project" value="GO_Central"/>
</dbReference>
<dbReference type="AlphaFoldDB" id="G8A141"/>
<dbReference type="FunFam" id="3.40.50.2000:FF:000093">
    <property type="entry name" value="UDP-GlcNAc:PI a1-6 GlcNAc-transferase"/>
    <property type="match status" value="1"/>
</dbReference>
<keyword evidence="3" id="KW-0337">GPI-anchor biosynthesis</keyword>
<dbReference type="OMA" id="SHFWMSG"/>
<dbReference type="STRING" id="3880.G8A141"/>
<dbReference type="InterPro" id="IPR039507">
    <property type="entry name" value="PIG-A/GPI3"/>
</dbReference>
<dbReference type="PaxDb" id="3880-AES85179"/>
<evidence type="ECO:0000313" key="12">
    <source>
        <dbReference type="Proteomes" id="UP000002051"/>
    </source>
</evidence>
<keyword evidence="7" id="KW-0472">Membrane</keyword>
<reference evidence="10 12" key="1">
    <citation type="journal article" date="2011" name="Nature">
        <title>The Medicago genome provides insight into the evolution of rhizobial symbioses.</title>
        <authorList>
            <person name="Young N.D."/>
            <person name="Debelle F."/>
            <person name="Oldroyd G.E."/>
            <person name="Geurts R."/>
            <person name="Cannon S.B."/>
            <person name="Udvardi M.K."/>
            <person name="Benedito V.A."/>
            <person name="Mayer K.F."/>
            <person name="Gouzy J."/>
            <person name="Schoof H."/>
            <person name="Van de Peer Y."/>
            <person name="Proost S."/>
            <person name="Cook D.R."/>
            <person name="Meyers B.C."/>
            <person name="Spannagl M."/>
            <person name="Cheung F."/>
            <person name="De Mita S."/>
            <person name="Krishnakumar V."/>
            <person name="Gundlach H."/>
            <person name="Zhou S."/>
            <person name="Mudge J."/>
            <person name="Bharti A.K."/>
            <person name="Murray J.D."/>
            <person name="Naoumkina M.A."/>
            <person name="Rosen B."/>
            <person name="Silverstein K.A."/>
            <person name="Tang H."/>
            <person name="Rombauts S."/>
            <person name="Zhao P.X."/>
            <person name="Zhou P."/>
            <person name="Barbe V."/>
            <person name="Bardou P."/>
            <person name="Bechner M."/>
            <person name="Bellec A."/>
            <person name="Berger A."/>
            <person name="Berges H."/>
            <person name="Bidwell S."/>
            <person name="Bisseling T."/>
            <person name="Choisne N."/>
            <person name="Couloux A."/>
            <person name="Denny R."/>
            <person name="Deshpande S."/>
            <person name="Dai X."/>
            <person name="Doyle J.J."/>
            <person name="Dudez A.M."/>
            <person name="Farmer A.D."/>
            <person name="Fouteau S."/>
            <person name="Franken C."/>
            <person name="Gibelin C."/>
            <person name="Gish J."/>
            <person name="Goldstein S."/>
            <person name="Gonzalez A.J."/>
            <person name="Green P.J."/>
            <person name="Hallab A."/>
            <person name="Hartog M."/>
            <person name="Hua A."/>
            <person name="Humphray S.J."/>
            <person name="Jeong D.H."/>
            <person name="Jing Y."/>
            <person name="Jocker A."/>
            <person name="Kenton S.M."/>
            <person name="Kim D.J."/>
            <person name="Klee K."/>
            <person name="Lai H."/>
            <person name="Lang C."/>
            <person name="Lin S."/>
            <person name="Macmil S.L."/>
            <person name="Magdelenat G."/>
            <person name="Matthews L."/>
            <person name="McCorrison J."/>
            <person name="Monaghan E.L."/>
            <person name="Mun J.H."/>
            <person name="Najar F.Z."/>
            <person name="Nicholson C."/>
            <person name="Noirot C."/>
            <person name="O'Bleness M."/>
            <person name="Paule C.R."/>
            <person name="Poulain J."/>
            <person name="Prion F."/>
            <person name="Qin B."/>
            <person name="Qu C."/>
            <person name="Retzel E.F."/>
            <person name="Riddle C."/>
            <person name="Sallet E."/>
            <person name="Samain S."/>
            <person name="Samson N."/>
            <person name="Sanders I."/>
            <person name="Saurat O."/>
            <person name="Scarpelli C."/>
            <person name="Schiex T."/>
            <person name="Segurens B."/>
            <person name="Severin A.J."/>
            <person name="Sherrier D.J."/>
            <person name="Shi R."/>
            <person name="Sims S."/>
            <person name="Singer S.R."/>
            <person name="Sinharoy S."/>
            <person name="Sterck L."/>
            <person name="Viollet A."/>
            <person name="Wang B.B."/>
            <person name="Wang K."/>
            <person name="Wang M."/>
            <person name="Wang X."/>
            <person name="Warfsmann J."/>
            <person name="Weissenbach J."/>
            <person name="White D.D."/>
            <person name="White J.D."/>
            <person name="Wiley G.B."/>
            <person name="Wincker P."/>
            <person name="Xing Y."/>
            <person name="Yang L."/>
            <person name="Yao Z."/>
            <person name="Ying F."/>
            <person name="Zhai J."/>
            <person name="Zhou L."/>
            <person name="Zuber A."/>
            <person name="Denarie J."/>
            <person name="Dixon R.A."/>
            <person name="May G.D."/>
            <person name="Schwartz D.C."/>
            <person name="Rogers J."/>
            <person name="Quetier F."/>
            <person name="Town C.D."/>
            <person name="Roe B.A."/>
        </authorList>
    </citation>
    <scope>NUCLEOTIDE SEQUENCE [LARGE SCALE GENOMIC DNA]</scope>
    <source>
        <strain evidence="10">A17</strain>
        <strain evidence="11 12">cv. Jemalong A17</strain>
    </source>
</reference>
<dbReference type="SUPFAM" id="SSF53756">
    <property type="entry name" value="UDP-Glycosyltransferase/glycogen phosphorylase"/>
    <property type="match status" value="1"/>
</dbReference>
<dbReference type="FunFam" id="3.40.50.2000:FF:000188">
    <property type="entry name" value="Phosphatidylinositol N-acetylglucosaminyltransferase gpi3 subunit"/>
    <property type="match status" value="1"/>
</dbReference>
<sequence>MSTDDRRKHRILMVSDFFYPNFGGVENHIYYLSQCLINLGHKVVVATHAYGNRSGVRYMTGGLKVYYVPWRPFVMQNTFPTIYGLLPIIRTILIRERITVVHGHQAFSTFCHETLMHARTMGYKVVFTDHSLYGFADAGSIHMNKVLQFTLADVTQAICVSHTSKENTVLRSGLPPDKVFVIPNAVDTPMFTPPAVDCPRRLEEIVIVVISRLVYRKGVDLLVEVIPQVCRLHSNVRFIVGGDGAKRVRLEEMREKHSLQDRVEMLGAVPHAQVRSVLIRGHIFLNSSLTEAFCIAILEAASCGLLTVSTRVGGVPEVLPDDMVVLAEPDPSDMVYAIEKAIHMLPKIDPQVMHNRVRELYDWNDVAKRTEIVYDRALKCSDQNLLERLSRYLFCGAWAGKLFCLVMTVGYLLWKLLELWQMILKRCRISLLHATAMKKSWKIHNDINGVFWCSTEFSFAHKSEMKKNTDGVSSSCISSQFPDLVKADNH</sequence>
<dbReference type="UniPathway" id="UPA00196"/>
<evidence type="ECO:0000256" key="5">
    <source>
        <dbReference type="ARBA" id="ARBA00022679"/>
    </source>
</evidence>
<dbReference type="InterPro" id="IPR013234">
    <property type="entry name" value="PIGA_GPI_anchor_biosynthesis"/>
</dbReference>
<keyword evidence="12" id="KW-1185">Reference proteome</keyword>
<evidence type="ECO:0000256" key="3">
    <source>
        <dbReference type="ARBA" id="ARBA00022502"/>
    </source>
</evidence>
<evidence type="ECO:0000256" key="6">
    <source>
        <dbReference type="ARBA" id="ARBA00032160"/>
    </source>
</evidence>
<dbReference type="InterPro" id="IPR001296">
    <property type="entry name" value="Glyco_trans_1"/>
</dbReference>
<dbReference type="PANTHER" id="PTHR45871">
    <property type="entry name" value="N-ACETYLGLUCOSAMINYL-PHOSPHATIDYLINOSITOL BIOSYNTHETIC PROTEIN"/>
    <property type="match status" value="1"/>
</dbReference>
<feature type="domain" description="PIGA GPI anchor biosynthesis" evidence="9">
    <location>
        <begin position="48"/>
        <end position="137"/>
    </location>
</feature>
<evidence type="ECO:0000256" key="7">
    <source>
        <dbReference type="SAM" id="Phobius"/>
    </source>
</evidence>
<keyword evidence="5" id="KW-0808">Transferase</keyword>
<keyword evidence="7" id="KW-0812">Transmembrane</keyword>
<comment type="pathway">
    <text evidence="1">Glycolipid biosynthesis; glycosylphosphatidylinositol-anchor biosynthesis.</text>
</comment>
<dbReference type="EC" id="2.4.1.198" evidence="2"/>
<dbReference type="PANTHER" id="PTHR45871:SF1">
    <property type="entry name" value="PHOSPHATIDYLINOSITOL N-ACETYLGLUCOSAMINYLTRANSFERASE SUBUNIT A"/>
    <property type="match status" value="1"/>
</dbReference>
<reference evidence="11" key="3">
    <citation type="submission" date="2015-04" db="UniProtKB">
        <authorList>
            <consortium name="EnsemblPlants"/>
        </authorList>
    </citation>
    <scope>IDENTIFICATION</scope>
    <source>
        <strain evidence="11">cv. Jemalong A17</strain>
    </source>
</reference>
<name>G8A141_MEDTR</name>
<feature type="transmembrane region" description="Helical" evidence="7">
    <location>
        <begin position="392"/>
        <end position="414"/>
    </location>
</feature>
<dbReference type="CDD" id="cd03796">
    <property type="entry name" value="GT4_PIG-A-like"/>
    <property type="match status" value="1"/>
</dbReference>
<evidence type="ECO:0000313" key="10">
    <source>
        <dbReference type="EMBL" id="KEH39373.1"/>
    </source>
</evidence>
<accession>G8A141</accession>
<dbReference type="Pfam" id="PF08288">
    <property type="entry name" value="PIGA"/>
    <property type="match status" value="1"/>
</dbReference>
<feature type="domain" description="Glycosyl transferase family 1" evidence="8">
    <location>
        <begin position="202"/>
        <end position="344"/>
    </location>
</feature>
<dbReference type="Gene3D" id="3.40.50.2000">
    <property type="entry name" value="Glycogen Phosphorylase B"/>
    <property type="match status" value="2"/>
</dbReference>
<dbReference type="EMBL" id="CM001218">
    <property type="protein sequence ID" value="KEH39373.1"/>
    <property type="molecule type" value="Genomic_DNA"/>
</dbReference>
<dbReference type="Proteomes" id="UP000002051">
    <property type="component" value="Chromosome 2"/>
</dbReference>
<dbReference type="Pfam" id="PF00534">
    <property type="entry name" value="Glycos_transf_1"/>
    <property type="match status" value="1"/>
</dbReference>
<reference evidence="10 12" key="2">
    <citation type="journal article" date="2014" name="BMC Genomics">
        <title>An improved genome release (version Mt4.0) for the model legume Medicago truncatula.</title>
        <authorList>
            <person name="Tang H."/>
            <person name="Krishnakumar V."/>
            <person name="Bidwell S."/>
            <person name="Rosen B."/>
            <person name="Chan A."/>
            <person name="Zhou S."/>
            <person name="Gentzbittel L."/>
            <person name="Childs K.L."/>
            <person name="Yandell M."/>
            <person name="Gundlach H."/>
            <person name="Mayer K.F."/>
            <person name="Schwartz D.C."/>
            <person name="Town C.D."/>
        </authorList>
    </citation>
    <scope>GENOME REANNOTATION</scope>
    <source>
        <strain evidence="10">A17</strain>
        <strain evidence="11 12">cv. Jemalong A17</strain>
    </source>
</reference>
<protein>
    <recommendedName>
        <fullName evidence="2">phosphatidylinositol N-acetylglucosaminyltransferase</fullName>
        <ecNumber evidence="2">2.4.1.198</ecNumber>
    </recommendedName>
    <alternativeName>
        <fullName evidence="6">GlcNAc-PI synthesis protein</fullName>
    </alternativeName>
</protein>
<organism evidence="11">
    <name type="scientific">Medicago truncatula</name>
    <name type="common">Barrel medic</name>
    <name type="synonym">Medicago tribuloides</name>
    <dbReference type="NCBI Taxonomy" id="3880"/>
    <lineage>
        <taxon>Eukaryota</taxon>
        <taxon>Viridiplantae</taxon>
        <taxon>Streptophyta</taxon>
        <taxon>Embryophyta</taxon>
        <taxon>Tracheophyta</taxon>
        <taxon>Spermatophyta</taxon>
        <taxon>Magnoliopsida</taxon>
        <taxon>eudicotyledons</taxon>
        <taxon>Gunneridae</taxon>
        <taxon>Pentapetalae</taxon>
        <taxon>rosids</taxon>
        <taxon>fabids</taxon>
        <taxon>Fabales</taxon>
        <taxon>Fabaceae</taxon>
        <taxon>Papilionoideae</taxon>
        <taxon>50 kb inversion clade</taxon>
        <taxon>NPAAA clade</taxon>
        <taxon>Hologalegina</taxon>
        <taxon>IRL clade</taxon>
        <taxon>Trifolieae</taxon>
        <taxon>Medicago</taxon>
    </lineage>
</organism>
<keyword evidence="4 10" id="KW-0328">Glycosyltransferase</keyword>
<evidence type="ECO:0000256" key="4">
    <source>
        <dbReference type="ARBA" id="ARBA00022676"/>
    </source>
</evidence>
<evidence type="ECO:0000313" key="11">
    <source>
        <dbReference type="EnsemblPlants" id="KEH39373"/>
    </source>
</evidence>
<evidence type="ECO:0000256" key="1">
    <source>
        <dbReference type="ARBA" id="ARBA00004687"/>
    </source>
</evidence>
<evidence type="ECO:0000259" key="9">
    <source>
        <dbReference type="Pfam" id="PF08288"/>
    </source>
</evidence>
<proteinExistence type="predicted"/>